<dbReference type="InterPro" id="IPR017855">
    <property type="entry name" value="SMAD-like_dom_sf"/>
</dbReference>
<protein>
    <submittedName>
        <fullName evidence="2">MH2 domain containing protein</fullName>
    </submittedName>
</protein>
<dbReference type="AlphaFoldDB" id="A0A482VLB6"/>
<keyword evidence="3" id="KW-1185">Reference proteome</keyword>
<sequence>MIKLKNANKFIIFGSFRIGRILKAREKSSFLTIDCCWFRTCHKTVCLGAIRNRFRSPKSYFVRCKIAREIKLELTSDEIWLHIYSKRPVYVQTYYLLKKTNQVQFKFFRSDQCTIVKVFVNTKLTAF</sequence>
<name>A0A482VLB6_ASBVE</name>
<evidence type="ECO:0000313" key="3">
    <source>
        <dbReference type="Proteomes" id="UP000292052"/>
    </source>
</evidence>
<dbReference type="GO" id="GO:0009791">
    <property type="term" value="P:post-embryonic development"/>
    <property type="evidence" value="ECO:0007669"/>
    <property type="project" value="UniProtKB-ARBA"/>
</dbReference>
<dbReference type="EMBL" id="QDEB01087872">
    <property type="protein sequence ID" value="RZC33550.1"/>
    <property type="molecule type" value="Genomic_DNA"/>
</dbReference>
<dbReference type="Proteomes" id="UP000292052">
    <property type="component" value="Unassembled WGS sequence"/>
</dbReference>
<comment type="caution">
    <text evidence="2">The sequence shown here is derived from an EMBL/GenBank/DDBJ whole genome shotgun (WGS) entry which is preliminary data.</text>
</comment>
<accession>A0A482VLB6</accession>
<dbReference type="Gene3D" id="2.60.200.10">
    <property type="match status" value="1"/>
</dbReference>
<dbReference type="GO" id="GO:0051239">
    <property type="term" value="P:regulation of multicellular organismal process"/>
    <property type="evidence" value="ECO:0007669"/>
    <property type="project" value="UniProtKB-ARBA"/>
</dbReference>
<dbReference type="Pfam" id="PF03166">
    <property type="entry name" value="MH2"/>
    <property type="match status" value="1"/>
</dbReference>
<evidence type="ECO:0000313" key="2">
    <source>
        <dbReference type="EMBL" id="RZC33550.1"/>
    </source>
</evidence>
<dbReference type="PROSITE" id="PS51076">
    <property type="entry name" value="MH2"/>
    <property type="match status" value="1"/>
</dbReference>
<reference evidence="2 3" key="1">
    <citation type="submission" date="2017-03" db="EMBL/GenBank/DDBJ databases">
        <title>Genome of the blue death feigning beetle - Asbolus verrucosus.</title>
        <authorList>
            <person name="Rider S.D."/>
        </authorList>
    </citation>
    <scope>NUCLEOTIDE SEQUENCE [LARGE SCALE GENOMIC DNA]</scope>
    <source>
        <strain evidence="2">Butters</strain>
        <tissue evidence="2">Head and leg muscle</tissue>
    </source>
</reference>
<gene>
    <name evidence="2" type="ORF">BDFB_007022</name>
</gene>
<dbReference type="SUPFAM" id="SSF49879">
    <property type="entry name" value="SMAD/FHA domain"/>
    <property type="match status" value="1"/>
</dbReference>
<dbReference type="InterPro" id="IPR001132">
    <property type="entry name" value="SMAD_dom_Dwarfin-type"/>
</dbReference>
<dbReference type="InterPro" id="IPR008984">
    <property type="entry name" value="SMAD_FHA_dom_sf"/>
</dbReference>
<evidence type="ECO:0000259" key="1">
    <source>
        <dbReference type="PROSITE" id="PS51076"/>
    </source>
</evidence>
<organism evidence="2 3">
    <name type="scientific">Asbolus verrucosus</name>
    <name type="common">Desert ironclad beetle</name>
    <dbReference type="NCBI Taxonomy" id="1661398"/>
    <lineage>
        <taxon>Eukaryota</taxon>
        <taxon>Metazoa</taxon>
        <taxon>Ecdysozoa</taxon>
        <taxon>Arthropoda</taxon>
        <taxon>Hexapoda</taxon>
        <taxon>Insecta</taxon>
        <taxon>Pterygota</taxon>
        <taxon>Neoptera</taxon>
        <taxon>Endopterygota</taxon>
        <taxon>Coleoptera</taxon>
        <taxon>Polyphaga</taxon>
        <taxon>Cucujiformia</taxon>
        <taxon>Tenebrionidae</taxon>
        <taxon>Pimeliinae</taxon>
        <taxon>Asbolus</taxon>
    </lineage>
</organism>
<feature type="domain" description="MH2" evidence="1">
    <location>
        <begin position="6"/>
        <end position="127"/>
    </location>
</feature>
<dbReference type="GO" id="GO:0006355">
    <property type="term" value="P:regulation of DNA-templated transcription"/>
    <property type="evidence" value="ECO:0007669"/>
    <property type="project" value="InterPro"/>
</dbReference>
<proteinExistence type="predicted"/>
<dbReference type="GO" id="GO:0050793">
    <property type="term" value="P:regulation of developmental process"/>
    <property type="evidence" value="ECO:0007669"/>
    <property type="project" value="UniProtKB-ARBA"/>
</dbReference>